<evidence type="ECO:0000313" key="3">
    <source>
        <dbReference type="EMBL" id="GAV30414.1"/>
    </source>
</evidence>
<dbReference type="EMBL" id="BDGI01000177">
    <property type="protein sequence ID" value="GAV30414.1"/>
    <property type="molecule type" value="Genomic_DNA"/>
</dbReference>
<feature type="region of interest" description="Disordered" evidence="2">
    <location>
        <begin position="1"/>
        <end position="101"/>
    </location>
</feature>
<reference evidence="3 4" key="1">
    <citation type="submission" date="2016-08" db="EMBL/GenBank/DDBJ databases">
        <title>Whole genome shotgun sequence of Pichia membranifaciens KS47-1.</title>
        <authorList>
            <person name="Konishi M."/>
            <person name="Ishida M."/>
            <person name="Arakawa T."/>
            <person name="Kato Y."/>
            <person name="Horiuchi J."/>
        </authorList>
    </citation>
    <scope>NUCLEOTIDE SEQUENCE [LARGE SCALE GENOMIC DNA]</scope>
    <source>
        <strain evidence="3 4">KS47-1</strain>
    </source>
</reference>
<evidence type="ECO:0000256" key="1">
    <source>
        <dbReference type="SAM" id="Coils"/>
    </source>
</evidence>
<dbReference type="OrthoDB" id="3994523at2759"/>
<dbReference type="AlphaFoldDB" id="A0A1Q2YLK3"/>
<feature type="compositionally biased region" description="Basic and acidic residues" evidence="2">
    <location>
        <begin position="91"/>
        <end position="101"/>
    </location>
</feature>
<accession>A0A1Q2YLK3</accession>
<name>A0A1Q2YLK3_9ASCO</name>
<protein>
    <submittedName>
        <fullName evidence="3">Uncharacterized protein</fullName>
    </submittedName>
</protein>
<dbReference type="Proteomes" id="UP000186136">
    <property type="component" value="Unassembled WGS sequence"/>
</dbReference>
<keyword evidence="4" id="KW-1185">Reference proteome</keyword>
<keyword evidence="1" id="KW-0175">Coiled coil</keyword>
<evidence type="ECO:0000256" key="2">
    <source>
        <dbReference type="SAM" id="MobiDB-lite"/>
    </source>
</evidence>
<feature type="compositionally biased region" description="Basic and acidic residues" evidence="2">
    <location>
        <begin position="14"/>
        <end position="40"/>
    </location>
</feature>
<sequence length="148" mass="16346">MANIESSRPAGLTVEKKPSITDDLHLKPVPKSSEKDEDNTLKSTSSTQVKKPLMNIKEEDSVVSGDNIHVPAPSPLNRPDKQIGNGTVSKSESEDQPRKTFAEVTQELKGQLTKTAEEVEKSDNEFERLIGNLEKKIQALRVQLDSPK</sequence>
<comment type="caution">
    <text evidence="3">The sequence shown here is derived from an EMBL/GenBank/DDBJ whole genome shotgun (WGS) entry which is preliminary data.</text>
</comment>
<gene>
    <name evidence="3" type="ORF">PMKS-003925</name>
</gene>
<evidence type="ECO:0000313" key="4">
    <source>
        <dbReference type="Proteomes" id="UP000186136"/>
    </source>
</evidence>
<organism evidence="3 4">
    <name type="scientific">Pichia membranifaciens</name>
    <dbReference type="NCBI Taxonomy" id="4926"/>
    <lineage>
        <taxon>Eukaryota</taxon>
        <taxon>Fungi</taxon>
        <taxon>Dikarya</taxon>
        <taxon>Ascomycota</taxon>
        <taxon>Saccharomycotina</taxon>
        <taxon>Pichiomycetes</taxon>
        <taxon>Pichiales</taxon>
        <taxon>Pichiaceae</taxon>
        <taxon>Pichia</taxon>
    </lineage>
</organism>
<proteinExistence type="predicted"/>
<feature type="coiled-coil region" evidence="1">
    <location>
        <begin position="116"/>
        <end position="143"/>
    </location>
</feature>